<dbReference type="EMBL" id="JAODNV010000010">
    <property type="protein sequence ID" value="MCT8990556.1"/>
    <property type="molecule type" value="Genomic_DNA"/>
</dbReference>
<keyword evidence="2" id="KW-1185">Reference proteome</keyword>
<evidence type="ECO:0000313" key="1">
    <source>
        <dbReference type="EMBL" id="MCT8990556.1"/>
    </source>
</evidence>
<accession>A0A9X2X9B7</accession>
<dbReference type="Proteomes" id="UP001149009">
    <property type="component" value="Unassembled WGS sequence"/>
</dbReference>
<reference evidence="1" key="1">
    <citation type="submission" date="2022-08" db="EMBL/GenBank/DDBJ databases">
        <title>Chelativorans sichuanense sp. nov., a paraffin oil-degrading bacterium isolated from a mixture of oil-based drill cuttings and paddy soil.</title>
        <authorList>
            <person name="Yu J."/>
            <person name="Liu H."/>
            <person name="Chen Q."/>
        </authorList>
    </citation>
    <scope>NUCLEOTIDE SEQUENCE</scope>
    <source>
        <strain evidence="1">SCAU 2101</strain>
    </source>
</reference>
<protein>
    <submittedName>
        <fullName evidence="1">LuxR family transcriptional regulator</fullName>
    </submittedName>
</protein>
<dbReference type="AlphaFoldDB" id="A0A9X2X9B7"/>
<gene>
    <name evidence="1" type="ORF">NYR54_09670</name>
</gene>
<name>A0A9X2X9B7_9HYPH</name>
<organism evidence="1 2">
    <name type="scientific">Chelativorans petroleitrophicus</name>
    <dbReference type="NCBI Taxonomy" id="2975484"/>
    <lineage>
        <taxon>Bacteria</taxon>
        <taxon>Pseudomonadati</taxon>
        <taxon>Pseudomonadota</taxon>
        <taxon>Alphaproteobacteria</taxon>
        <taxon>Hyphomicrobiales</taxon>
        <taxon>Phyllobacteriaceae</taxon>
        <taxon>Chelativorans</taxon>
    </lineage>
</organism>
<sequence>MPHFPVIPVWENCDPGIGAAVRKLQEEWRPYSMASRSKRIDRLIQQVIDPAVAAYAATLPPDLLHFLPGAGSGLSFSDICRLVGLNDAARLQRQLLRQFVSSHGVKTDQGRRFVATLETLLALTRACARKPPLTSRANGKQVDRDRIQDFCRYCGSPTELAAYANGRLESDPDETLQFSSLYCSRHRPKLPDGGWNPEHQRARRSAAQFDAELERLTRQAGNWREPCAGSGDWLVDCYLHHYVLKHRLRYGDTSELRDHARRMTDARLTDRKKQIVMLLRYGMSQSDAASVLGIQRQAVSKASASIPSVFWQLPSLPEYSTEFLLSGVARKPAAPR</sequence>
<comment type="caution">
    <text evidence="1">The sequence shown here is derived from an EMBL/GenBank/DDBJ whole genome shotgun (WGS) entry which is preliminary data.</text>
</comment>
<proteinExistence type="predicted"/>
<evidence type="ECO:0000313" key="2">
    <source>
        <dbReference type="Proteomes" id="UP001149009"/>
    </source>
</evidence>